<gene>
    <name evidence="8" type="ORF">ACFQMJ_22085</name>
</gene>
<evidence type="ECO:0000259" key="7">
    <source>
        <dbReference type="PROSITE" id="PS50928"/>
    </source>
</evidence>
<evidence type="ECO:0000256" key="6">
    <source>
        <dbReference type="RuleBase" id="RU363032"/>
    </source>
</evidence>
<comment type="subcellular location">
    <subcellularLocation>
        <location evidence="6">Cell membrane</location>
        <topology evidence="6">Multi-pass membrane protein</topology>
    </subcellularLocation>
    <subcellularLocation>
        <location evidence="1">Membrane</location>
        <topology evidence="1">Multi-pass membrane protein</topology>
    </subcellularLocation>
</comment>
<feature type="transmembrane region" description="Helical" evidence="6">
    <location>
        <begin position="115"/>
        <end position="137"/>
    </location>
</feature>
<dbReference type="InterPro" id="IPR035906">
    <property type="entry name" value="MetI-like_sf"/>
</dbReference>
<dbReference type="Gene3D" id="1.10.3720.10">
    <property type="entry name" value="MetI-like"/>
    <property type="match status" value="1"/>
</dbReference>
<keyword evidence="4 6" id="KW-1133">Transmembrane helix</keyword>
<dbReference type="CDD" id="cd06261">
    <property type="entry name" value="TM_PBP2"/>
    <property type="match status" value="1"/>
</dbReference>
<evidence type="ECO:0000256" key="2">
    <source>
        <dbReference type="ARBA" id="ARBA00022448"/>
    </source>
</evidence>
<accession>A0ABW2FDB7</accession>
<dbReference type="InterPro" id="IPR000515">
    <property type="entry name" value="MetI-like"/>
</dbReference>
<evidence type="ECO:0000256" key="1">
    <source>
        <dbReference type="ARBA" id="ARBA00004141"/>
    </source>
</evidence>
<dbReference type="PROSITE" id="PS50928">
    <property type="entry name" value="ABC_TM1"/>
    <property type="match status" value="1"/>
</dbReference>
<keyword evidence="9" id="KW-1185">Reference proteome</keyword>
<organism evidence="8 9">
    <name type="scientific">Cohnella cellulosilytica</name>
    <dbReference type="NCBI Taxonomy" id="986710"/>
    <lineage>
        <taxon>Bacteria</taxon>
        <taxon>Bacillati</taxon>
        <taxon>Bacillota</taxon>
        <taxon>Bacilli</taxon>
        <taxon>Bacillales</taxon>
        <taxon>Paenibacillaceae</taxon>
        <taxon>Cohnella</taxon>
    </lineage>
</organism>
<feature type="transmembrane region" description="Helical" evidence="6">
    <location>
        <begin position="304"/>
        <end position="330"/>
    </location>
</feature>
<dbReference type="EMBL" id="JBHTAI010000015">
    <property type="protein sequence ID" value="MFC7151235.1"/>
    <property type="molecule type" value="Genomic_DNA"/>
</dbReference>
<comment type="caution">
    <text evidence="8">The sequence shown here is derived from an EMBL/GenBank/DDBJ whole genome shotgun (WGS) entry which is preliminary data.</text>
</comment>
<dbReference type="SUPFAM" id="SSF161098">
    <property type="entry name" value="MetI-like"/>
    <property type="match status" value="1"/>
</dbReference>
<evidence type="ECO:0000313" key="8">
    <source>
        <dbReference type="EMBL" id="MFC7151235.1"/>
    </source>
</evidence>
<comment type="similarity">
    <text evidence="6">Belongs to the binding-protein-dependent transport system permease family.</text>
</comment>
<keyword evidence="2 6" id="KW-0813">Transport</keyword>
<reference evidence="9" key="1">
    <citation type="journal article" date="2019" name="Int. J. Syst. Evol. Microbiol.">
        <title>The Global Catalogue of Microorganisms (GCM) 10K type strain sequencing project: providing services to taxonomists for standard genome sequencing and annotation.</title>
        <authorList>
            <consortium name="The Broad Institute Genomics Platform"/>
            <consortium name="The Broad Institute Genome Sequencing Center for Infectious Disease"/>
            <person name="Wu L."/>
            <person name="Ma J."/>
        </authorList>
    </citation>
    <scope>NUCLEOTIDE SEQUENCE [LARGE SCALE GENOMIC DNA]</scope>
    <source>
        <strain evidence="9">KCTC 12907</strain>
    </source>
</reference>
<name>A0ABW2FDB7_9BACL</name>
<evidence type="ECO:0000256" key="4">
    <source>
        <dbReference type="ARBA" id="ARBA00022989"/>
    </source>
</evidence>
<keyword evidence="5 6" id="KW-0472">Membrane</keyword>
<sequence>MSSRTTVRAAGRSSFFLRLGRKCIQYFAVIALALTINFALPRLAPGDPLAFVIGQELYEEMTPDERQAVRKELELDGSVLEQYGRFIASVATLDMGLSTKYGKPVTEVLRERMPWTFLVVVPPLVLTPLIGVALGVYAAWNRGRKRDAALLTAVLTVESMPGFWFGMVLIAVFGVKLGWFPTYGAAPMIRTDDWSYYVSVAEHLAMPVATITIASIGTYFLLMRSTMLDALGQDYMMLAEAKGVGKRGLMFKHAMRNAMLPVYTHVTMSLSMLFSGAVIVETVFSYPGIGSLLYESVMARDFTLMQGVFLMSTVSVILANMLADLTYPLVDPRARYRRRSGVAG</sequence>
<dbReference type="PANTHER" id="PTHR43376:SF1">
    <property type="entry name" value="OLIGOPEPTIDE TRANSPORT SYSTEM PERMEASE PROTEIN"/>
    <property type="match status" value="1"/>
</dbReference>
<protein>
    <submittedName>
        <fullName evidence="8">ABC transporter permease</fullName>
    </submittedName>
</protein>
<feature type="transmembrane region" description="Helical" evidence="6">
    <location>
        <begin position="194"/>
        <end position="222"/>
    </location>
</feature>
<evidence type="ECO:0000256" key="3">
    <source>
        <dbReference type="ARBA" id="ARBA00022692"/>
    </source>
</evidence>
<keyword evidence="3 6" id="KW-0812">Transmembrane</keyword>
<dbReference type="PANTHER" id="PTHR43376">
    <property type="entry name" value="OLIGOPEPTIDE TRANSPORT SYSTEM PERMEASE PROTEIN"/>
    <property type="match status" value="1"/>
</dbReference>
<proteinExistence type="inferred from homology"/>
<feature type="transmembrane region" description="Helical" evidence="6">
    <location>
        <begin position="149"/>
        <end position="174"/>
    </location>
</feature>
<evidence type="ECO:0000256" key="5">
    <source>
        <dbReference type="ARBA" id="ARBA00023136"/>
    </source>
</evidence>
<feature type="transmembrane region" description="Helical" evidence="6">
    <location>
        <begin position="260"/>
        <end position="284"/>
    </location>
</feature>
<dbReference type="Pfam" id="PF00528">
    <property type="entry name" value="BPD_transp_1"/>
    <property type="match status" value="1"/>
</dbReference>
<evidence type="ECO:0000313" key="9">
    <source>
        <dbReference type="Proteomes" id="UP001596378"/>
    </source>
</evidence>
<feature type="domain" description="ABC transmembrane type-1" evidence="7">
    <location>
        <begin position="113"/>
        <end position="323"/>
    </location>
</feature>
<dbReference type="Proteomes" id="UP001596378">
    <property type="component" value="Unassembled WGS sequence"/>
</dbReference>
<dbReference type="RefSeq" id="WP_378047699.1">
    <property type="nucleotide sequence ID" value="NZ_JBHMDN010000015.1"/>
</dbReference>
<feature type="transmembrane region" description="Helical" evidence="6">
    <location>
        <begin position="23"/>
        <end position="40"/>
    </location>
</feature>